<name>A0A8H6HDA3_9AGAR</name>
<gene>
    <name evidence="4" type="ORF">DFP72DRAFT_1078109</name>
</gene>
<organism evidence="4 5">
    <name type="scientific">Ephemerocybe angulata</name>
    <dbReference type="NCBI Taxonomy" id="980116"/>
    <lineage>
        <taxon>Eukaryota</taxon>
        <taxon>Fungi</taxon>
        <taxon>Dikarya</taxon>
        <taxon>Basidiomycota</taxon>
        <taxon>Agaricomycotina</taxon>
        <taxon>Agaricomycetes</taxon>
        <taxon>Agaricomycetidae</taxon>
        <taxon>Agaricales</taxon>
        <taxon>Agaricineae</taxon>
        <taxon>Psathyrellaceae</taxon>
        <taxon>Ephemerocybe</taxon>
    </lineage>
</organism>
<feature type="signal peptide" evidence="2">
    <location>
        <begin position="1"/>
        <end position="21"/>
    </location>
</feature>
<comment type="caution">
    <text evidence="4">The sequence shown here is derived from an EMBL/GenBank/DDBJ whole genome shotgun (WGS) entry which is preliminary data.</text>
</comment>
<dbReference type="Pfam" id="PF20231">
    <property type="entry name" value="DUF6589"/>
    <property type="match status" value="1"/>
</dbReference>
<dbReference type="InterPro" id="IPR046496">
    <property type="entry name" value="DUF6589"/>
</dbReference>
<sequence>MHISPLKVLLAVVPLFSLVRATSDSFSPRDYIDELSTRGYDDGSDLQLRDVLSDISTRELVDELSDRLERRTKGAAPAAKPKGKAVRGKPATTKGPIKKGVGRNNFIAYVCNLCGLRSFNPPLNGFINTAHLDTVLSLHWLRVLVQYIPELNHLKSQVTALFAARATKLKIPEGATPVYPLSSSGKSETVTTELKDAMHDFLEQMGQSKDSYLRRLFLVGGDGLTFQRLLELQRYAQFHPDPLEALAFVEPVLAMWHTEWTDVSRVFEVHFDSLMSPDPSSLGHSAALIGRPAPASLKKVDYYPAVDLMYLVLEVRILDCWRLHFNAKDIFAHFTKLATTGSIPSLKTLEETAQKLHSAYSTTRAIYRATGDTTKASAWADTVPLGSEWVKKTQNATSLPSGTSKASQPAPDTHGRHEKGDRVLANSITFMRDALLSREISYAIADGDAGRVYEVMKALLFSFAGSSHTKYCTYLLEVVTRLELESSPALFEGILKTTLVNLSGLPGNCLAADVMQEYFNRLLEAIVEKKGIDYGDPFARNVISPNLGHFAKIKLNLRSGVGLAPRSGKHTAPHNNPEIRKLVSAYKKHELHSRRPGRVYADQDKDDFTRGMVKLESGRLQKFVFDTTHQRGLLTENQAAASLRLASVNSDLTEIEEDVDEPEAASIGTGMQTLGMAEMIDGGLVIGTFTADDVCAAFDEYMAEVDEEI</sequence>
<proteinExistence type="predicted"/>
<feature type="compositionally biased region" description="Polar residues" evidence="1">
    <location>
        <begin position="395"/>
        <end position="407"/>
    </location>
</feature>
<evidence type="ECO:0000256" key="1">
    <source>
        <dbReference type="SAM" id="MobiDB-lite"/>
    </source>
</evidence>
<feature type="region of interest" description="Disordered" evidence="1">
    <location>
        <begin position="71"/>
        <end position="95"/>
    </location>
</feature>
<evidence type="ECO:0000256" key="2">
    <source>
        <dbReference type="SAM" id="SignalP"/>
    </source>
</evidence>
<dbReference type="AlphaFoldDB" id="A0A8H6HDA3"/>
<feature type="chain" id="PRO_5034180636" description="DUF6589 domain-containing protein" evidence="2">
    <location>
        <begin position="22"/>
        <end position="709"/>
    </location>
</feature>
<feature type="region of interest" description="Disordered" evidence="1">
    <location>
        <begin position="395"/>
        <end position="418"/>
    </location>
</feature>
<evidence type="ECO:0000313" key="4">
    <source>
        <dbReference type="EMBL" id="KAF6744764.1"/>
    </source>
</evidence>
<reference evidence="4 5" key="1">
    <citation type="submission" date="2020-07" db="EMBL/GenBank/DDBJ databases">
        <title>Comparative genomics of pyrophilous fungi reveals a link between fire events and developmental genes.</title>
        <authorList>
            <consortium name="DOE Joint Genome Institute"/>
            <person name="Steindorff A.S."/>
            <person name="Carver A."/>
            <person name="Calhoun S."/>
            <person name="Stillman K."/>
            <person name="Liu H."/>
            <person name="Lipzen A."/>
            <person name="Pangilinan J."/>
            <person name="Labutti K."/>
            <person name="Bruns T.D."/>
            <person name="Grigoriev I.V."/>
        </authorList>
    </citation>
    <scope>NUCLEOTIDE SEQUENCE [LARGE SCALE GENOMIC DNA]</scope>
    <source>
        <strain evidence="4 5">CBS 144469</strain>
    </source>
</reference>
<accession>A0A8H6HDA3</accession>
<protein>
    <recommendedName>
        <fullName evidence="3">DUF6589 domain-containing protein</fullName>
    </recommendedName>
</protein>
<keyword evidence="5" id="KW-1185">Reference proteome</keyword>
<keyword evidence="2" id="KW-0732">Signal</keyword>
<feature type="domain" description="DUF6589" evidence="3">
    <location>
        <begin position="129"/>
        <end position="570"/>
    </location>
</feature>
<evidence type="ECO:0000259" key="3">
    <source>
        <dbReference type="Pfam" id="PF20231"/>
    </source>
</evidence>
<evidence type="ECO:0000313" key="5">
    <source>
        <dbReference type="Proteomes" id="UP000521943"/>
    </source>
</evidence>
<dbReference type="EMBL" id="JACGCI010000114">
    <property type="protein sequence ID" value="KAF6744764.1"/>
    <property type="molecule type" value="Genomic_DNA"/>
</dbReference>
<dbReference type="Proteomes" id="UP000521943">
    <property type="component" value="Unassembled WGS sequence"/>
</dbReference>
<dbReference type="OrthoDB" id="3033641at2759"/>